<dbReference type="HOGENOM" id="CLU_027853_4_0_2"/>
<dbReference type="Pfam" id="PF00296">
    <property type="entry name" value="Bac_luciferase"/>
    <property type="match status" value="1"/>
</dbReference>
<dbReference type="Proteomes" id="UP000019024">
    <property type="component" value="Plasmid unnamed2"/>
</dbReference>
<keyword evidence="4" id="KW-1185">Reference proteome</keyword>
<protein>
    <submittedName>
        <fullName evidence="3">Monooxygenase</fullName>
    </submittedName>
</protein>
<dbReference type="GO" id="GO:0016705">
    <property type="term" value="F:oxidoreductase activity, acting on paired donors, with incorporation or reduction of molecular oxygen"/>
    <property type="evidence" value="ECO:0007669"/>
    <property type="project" value="InterPro"/>
</dbReference>
<dbReference type="GeneID" id="25147223"/>
<dbReference type="SUPFAM" id="SSF51679">
    <property type="entry name" value="Bacterial luciferase-like"/>
    <property type="match status" value="1"/>
</dbReference>
<organism evidence="3 4">
    <name type="scientific">Halostagnicola larsenii XH-48</name>
    <dbReference type="NCBI Taxonomy" id="797299"/>
    <lineage>
        <taxon>Archaea</taxon>
        <taxon>Methanobacteriati</taxon>
        <taxon>Methanobacteriota</taxon>
        <taxon>Stenosarchaea group</taxon>
        <taxon>Halobacteria</taxon>
        <taxon>Halobacteriales</taxon>
        <taxon>Natrialbaceae</taxon>
        <taxon>Halostagnicola</taxon>
    </lineage>
</organism>
<gene>
    <name evidence="3" type="ORF">HALLA_00755</name>
</gene>
<dbReference type="PATRIC" id="fig|797299.3.peg.3569"/>
<dbReference type="RefSeq" id="WP_242406247.1">
    <property type="nucleotide sequence ID" value="NZ_CP007057.1"/>
</dbReference>
<geneLocation type="plasmid" evidence="3">
    <name>unnamed</name>
</geneLocation>
<dbReference type="GO" id="GO:0004497">
    <property type="term" value="F:monooxygenase activity"/>
    <property type="evidence" value="ECO:0007669"/>
    <property type="project" value="UniProtKB-KW"/>
</dbReference>
<dbReference type="InterPro" id="IPR011251">
    <property type="entry name" value="Luciferase-like_dom"/>
</dbReference>
<dbReference type="CDD" id="cd01097">
    <property type="entry name" value="Tetrahydromethanopterin_reductase"/>
    <property type="match status" value="1"/>
</dbReference>
<dbReference type="InterPro" id="IPR050564">
    <property type="entry name" value="F420-G6PD/mer"/>
</dbReference>
<evidence type="ECO:0000256" key="1">
    <source>
        <dbReference type="ARBA" id="ARBA00023002"/>
    </source>
</evidence>
<dbReference type="PANTHER" id="PTHR43244">
    <property type="match status" value="1"/>
</dbReference>
<evidence type="ECO:0000259" key="2">
    <source>
        <dbReference type="Pfam" id="PF00296"/>
    </source>
</evidence>
<dbReference type="AlphaFoldDB" id="W0JTF2"/>
<dbReference type="eggNOG" id="arCOG02410">
    <property type="taxonomic scope" value="Archaea"/>
</dbReference>
<dbReference type="EMBL" id="CP007057">
    <property type="protein sequence ID" value="AHG01854.1"/>
    <property type="molecule type" value="Genomic_DNA"/>
</dbReference>
<keyword evidence="3" id="KW-0503">Monooxygenase</keyword>
<name>W0JTF2_9EURY</name>
<evidence type="ECO:0000313" key="3">
    <source>
        <dbReference type="EMBL" id="AHG01854.1"/>
    </source>
</evidence>
<keyword evidence="1" id="KW-0560">Oxidoreductase</keyword>
<dbReference type="InterPro" id="IPR036661">
    <property type="entry name" value="Luciferase-like_sf"/>
</dbReference>
<reference evidence="3 4" key="1">
    <citation type="submission" date="2014-01" db="EMBL/GenBank/DDBJ databases">
        <authorList>
            <consortium name="DOE Joint Genome Institute"/>
            <person name="Anderson I."/>
            <person name="Huntemann M."/>
            <person name="Han J."/>
            <person name="Chen A."/>
            <person name="Kyrpides N."/>
            <person name="Mavromatis K."/>
            <person name="Markowitz V."/>
            <person name="Palaniappan K."/>
            <person name="Ivanova N."/>
            <person name="Schaumberg A."/>
            <person name="Pati A."/>
            <person name="Liolios K."/>
            <person name="Nordberg H.P."/>
            <person name="Cantor M.N."/>
            <person name="Hua S.X."/>
            <person name="Woyke T."/>
        </authorList>
    </citation>
    <scope>NUCLEOTIDE SEQUENCE [LARGE SCALE GENOMIC DNA]</scope>
    <source>
        <strain evidence="3 4">XH-48</strain>
        <plasmid evidence="4">2</plasmid>
    </source>
</reference>
<dbReference type="Gene3D" id="3.20.20.30">
    <property type="entry name" value="Luciferase-like domain"/>
    <property type="match status" value="1"/>
</dbReference>
<proteinExistence type="predicted"/>
<dbReference type="KEGG" id="hlr:HALLA_00755"/>
<evidence type="ECO:0000313" key="4">
    <source>
        <dbReference type="Proteomes" id="UP000019024"/>
    </source>
</evidence>
<keyword evidence="3" id="KW-0614">Plasmid</keyword>
<feature type="domain" description="Luciferase-like" evidence="2">
    <location>
        <begin position="17"/>
        <end position="324"/>
    </location>
</feature>
<accession>W0JTF2</accession>
<dbReference type="PANTHER" id="PTHR43244:SF1">
    <property type="entry name" value="5,10-METHYLENETETRAHYDROMETHANOPTERIN REDUCTASE"/>
    <property type="match status" value="1"/>
</dbReference>
<sequence length="349" mass="39434">MHSPPYCQVPMVNIDYMAHQEQYDPSTLLDYGEHATDSGYETVWTSDHFHPWFHTEADSGFAWSWLGAATERLDGPIGTCVTPATGHYHPGMIAQAFATLQHLHDDRVLLGLSTGEAMNETPLGFDWPEYPERRDRLEEALEIIRALWGDDEWVSDDVGDRIDEDGFVTYDGERFELDEAKLYTMSERSPEIHIAANGPSTARLAARYADGFVTVKKGEEYTERLYPAIRRYAEEEGNDPDAIETTLLVTASYHSDYEQALEATRPWHATTQNVFDRALADPRDIEAEGEKATREEVEEKFLIADDPSAIASQLEEYAEMGFDRIAVANTSPDPEQLFEVMNDDVIPSL</sequence>